<keyword evidence="7" id="KW-0234">DNA repair</keyword>
<sequence length="152" mass="17666">MSLKEYLKTPLGIIKIKTFNKKLVEIKFLESKNKYTNPYKPSKYYKYIKKFFSGKYVNNLDNLPMNGTEFQKKVWEEILLIPYGETRTYTDIAIAVGKPTAIRAVANACGRNNMAILIPCHRVIGKKNIGGYKWGLEKKIWLIELEKEINLK</sequence>
<evidence type="ECO:0000313" key="10">
    <source>
        <dbReference type="EMBL" id="QID05890.1"/>
    </source>
</evidence>
<dbReference type="InterPro" id="IPR036388">
    <property type="entry name" value="WH-like_DNA-bd_sf"/>
</dbReference>
<dbReference type="EMBL" id="MN175499">
    <property type="protein sequence ID" value="QID05890.1"/>
    <property type="molecule type" value="Genomic_DNA"/>
</dbReference>
<proteinExistence type="inferred from homology"/>
<evidence type="ECO:0000256" key="5">
    <source>
        <dbReference type="ARBA" id="ARBA00022679"/>
    </source>
</evidence>
<evidence type="ECO:0000256" key="8">
    <source>
        <dbReference type="ARBA" id="ARBA00049348"/>
    </source>
</evidence>
<dbReference type="GO" id="GO:0003908">
    <property type="term" value="F:methylated-DNA-[protein]-cysteine S-methyltransferase activity"/>
    <property type="evidence" value="ECO:0007669"/>
    <property type="project" value="UniProtKB-EC"/>
</dbReference>
<dbReference type="InterPro" id="IPR036631">
    <property type="entry name" value="MGMT_N_sf"/>
</dbReference>
<dbReference type="InterPro" id="IPR001497">
    <property type="entry name" value="MethylDNA_cys_MeTrfase_AS"/>
</dbReference>
<evidence type="ECO:0000259" key="9">
    <source>
        <dbReference type="Pfam" id="PF01035"/>
    </source>
</evidence>
<dbReference type="Pfam" id="PF01035">
    <property type="entry name" value="DNA_binding_1"/>
    <property type="match status" value="1"/>
</dbReference>
<keyword evidence="4 10" id="KW-0489">Methyltransferase</keyword>
<evidence type="ECO:0000256" key="2">
    <source>
        <dbReference type="ARBA" id="ARBA00008711"/>
    </source>
</evidence>
<evidence type="ECO:0000256" key="7">
    <source>
        <dbReference type="ARBA" id="ARBA00023204"/>
    </source>
</evidence>
<dbReference type="EC" id="2.1.1.63" evidence="3"/>
<comment type="similarity">
    <text evidence="2">Belongs to the MGMT family.</text>
</comment>
<accession>A0A6G6ABU8</accession>
<dbReference type="PANTHER" id="PTHR10815">
    <property type="entry name" value="METHYLATED-DNA--PROTEIN-CYSTEINE METHYLTRANSFERASE"/>
    <property type="match status" value="1"/>
</dbReference>
<dbReference type="InterPro" id="IPR036217">
    <property type="entry name" value="MethylDNA_cys_MeTrfase_DNAb"/>
</dbReference>
<evidence type="ECO:0000256" key="6">
    <source>
        <dbReference type="ARBA" id="ARBA00022763"/>
    </source>
</evidence>
<dbReference type="NCBIfam" id="TIGR00589">
    <property type="entry name" value="ogt"/>
    <property type="match status" value="1"/>
</dbReference>
<dbReference type="PANTHER" id="PTHR10815:SF13">
    <property type="entry name" value="METHYLATED-DNA--PROTEIN-CYSTEINE METHYLTRANSFERASE"/>
    <property type="match status" value="1"/>
</dbReference>
<keyword evidence="5 10" id="KW-0808">Transferase</keyword>
<comment type="catalytic activity">
    <reaction evidence="8">
        <text>a 6-O-methyl-2'-deoxyguanosine in DNA + L-cysteinyl-[protein] = S-methyl-L-cysteinyl-[protein] + a 2'-deoxyguanosine in DNA</text>
        <dbReference type="Rhea" id="RHEA:24000"/>
        <dbReference type="Rhea" id="RHEA-COMP:10131"/>
        <dbReference type="Rhea" id="RHEA-COMP:10132"/>
        <dbReference type="Rhea" id="RHEA-COMP:11367"/>
        <dbReference type="Rhea" id="RHEA-COMP:11368"/>
        <dbReference type="ChEBI" id="CHEBI:29950"/>
        <dbReference type="ChEBI" id="CHEBI:82612"/>
        <dbReference type="ChEBI" id="CHEBI:85445"/>
        <dbReference type="ChEBI" id="CHEBI:85448"/>
        <dbReference type="EC" id="2.1.1.63"/>
    </reaction>
</comment>
<dbReference type="Gene3D" id="1.10.10.10">
    <property type="entry name" value="Winged helix-like DNA-binding domain superfamily/Winged helix DNA-binding domain"/>
    <property type="match status" value="1"/>
</dbReference>
<name>A0A6G6ABU8_9VIRU</name>
<dbReference type="GO" id="GO:0006281">
    <property type="term" value="P:DNA repair"/>
    <property type="evidence" value="ECO:0007669"/>
    <property type="project" value="UniProtKB-KW"/>
</dbReference>
<dbReference type="PROSITE" id="PS00374">
    <property type="entry name" value="MGMT"/>
    <property type="match status" value="1"/>
</dbReference>
<evidence type="ECO:0000256" key="4">
    <source>
        <dbReference type="ARBA" id="ARBA00022603"/>
    </source>
</evidence>
<dbReference type="InterPro" id="IPR014048">
    <property type="entry name" value="MethylDNA_cys_MeTrfase_DNA-bd"/>
</dbReference>
<feature type="domain" description="Methylated-DNA-[protein]-cysteine S-methyltransferase DNA binding" evidence="9">
    <location>
        <begin position="69"/>
        <end position="147"/>
    </location>
</feature>
<dbReference type="FunFam" id="1.10.10.10:FF:000214">
    <property type="entry name" value="Methylated-DNA--protein-cysteine methyltransferase"/>
    <property type="match status" value="1"/>
</dbReference>
<dbReference type="GO" id="GO:0032259">
    <property type="term" value="P:methylation"/>
    <property type="evidence" value="ECO:0007669"/>
    <property type="project" value="UniProtKB-KW"/>
</dbReference>
<comment type="catalytic activity">
    <reaction evidence="1">
        <text>a 4-O-methyl-thymidine in DNA + L-cysteinyl-[protein] = a thymidine in DNA + S-methyl-L-cysteinyl-[protein]</text>
        <dbReference type="Rhea" id="RHEA:53428"/>
        <dbReference type="Rhea" id="RHEA-COMP:10131"/>
        <dbReference type="Rhea" id="RHEA-COMP:10132"/>
        <dbReference type="Rhea" id="RHEA-COMP:13555"/>
        <dbReference type="Rhea" id="RHEA-COMP:13556"/>
        <dbReference type="ChEBI" id="CHEBI:29950"/>
        <dbReference type="ChEBI" id="CHEBI:82612"/>
        <dbReference type="ChEBI" id="CHEBI:137386"/>
        <dbReference type="ChEBI" id="CHEBI:137387"/>
        <dbReference type="EC" id="2.1.1.63"/>
    </reaction>
</comment>
<keyword evidence="6" id="KW-0227">DNA damage</keyword>
<reference evidence="10" key="1">
    <citation type="submission" date="2019-07" db="EMBL/GenBank/DDBJ databases">
        <title>The discovery of a new lineage B mimivirus raises questions about particles surface fibrils.</title>
        <authorList>
            <person name="Silva L.K.S."/>
            <person name="Rodrigues R.A.L."/>
            <person name="Andrade A.C.S.P."/>
            <person name="Hikida H."/>
            <person name="Andreani J."/>
            <person name="Levasseur A."/>
            <person name="La Scola B."/>
            <person name="Abrahao J.S."/>
        </authorList>
    </citation>
    <scope>NUCLEOTIDE SEQUENCE</scope>
    <source>
        <strain evidence="10">B60</strain>
    </source>
</reference>
<dbReference type="SUPFAM" id="SSF53155">
    <property type="entry name" value="Methylated DNA-protein cysteine methyltransferase domain"/>
    <property type="match status" value="1"/>
</dbReference>
<evidence type="ECO:0000256" key="3">
    <source>
        <dbReference type="ARBA" id="ARBA00011918"/>
    </source>
</evidence>
<dbReference type="CDD" id="cd06445">
    <property type="entry name" value="ATase"/>
    <property type="match status" value="1"/>
</dbReference>
<evidence type="ECO:0000256" key="1">
    <source>
        <dbReference type="ARBA" id="ARBA00001286"/>
    </source>
</evidence>
<organism evidence="10">
    <name type="scientific">Borely moumouvirus</name>
    <dbReference type="NCBI Taxonomy" id="2712067"/>
    <lineage>
        <taxon>Viruses</taxon>
        <taxon>Varidnaviria</taxon>
        <taxon>Bamfordvirae</taxon>
        <taxon>Nucleocytoviricota</taxon>
        <taxon>Megaviricetes</taxon>
        <taxon>Imitervirales</taxon>
        <taxon>Mimiviridae</taxon>
        <taxon>Megamimivirinae</taxon>
        <taxon>Moumouvirus</taxon>
    </lineage>
</organism>
<protein>
    <recommendedName>
        <fullName evidence="3">methylated-DNA--[protein]-cysteine S-methyltransferase</fullName>
        <ecNumber evidence="3">2.1.1.63</ecNumber>
    </recommendedName>
</protein>
<dbReference type="SUPFAM" id="SSF46767">
    <property type="entry name" value="Methylated DNA-protein cysteine methyltransferase, C-terminal domain"/>
    <property type="match status" value="1"/>
</dbReference>